<keyword evidence="1 2" id="KW-0496">Mitochondrion</keyword>
<dbReference type="FunFam" id="1.20.120.1200:FF:000008">
    <property type="entry name" value="NADH-ubiquinone oxidoreductase chain 6"/>
    <property type="match status" value="1"/>
</dbReference>
<keyword evidence="2" id="KW-0472">Membrane</keyword>
<evidence type="ECO:0000313" key="4">
    <source>
        <dbReference type="Proteomes" id="UP000294459"/>
    </source>
</evidence>
<organism evidence="3 4">
    <name type="scientific">Monascus purpureus</name>
    <name type="common">Red mold</name>
    <name type="synonym">Monascus anka</name>
    <dbReference type="NCBI Taxonomy" id="5098"/>
    <lineage>
        <taxon>Eukaryota</taxon>
        <taxon>Fungi</taxon>
        <taxon>Dikarya</taxon>
        <taxon>Ascomycota</taxon>
        <taxon>Pezizomycotina</taxon>
        <taxon>Eurotiomycetes</taxon>
        <taxon>Eurotiomycetidae</taxon>
        <taxon>Eurotiales</taxon>
        <taxon>Aspergillaceae</taxon>
        <taxon>Monascus</taxon>
    </lineage>
</organism>
<dbReference type="EC" id="7.1.1.2" evidence="2"/>
<dbReference type="EMBL" id="AP019407">
    <property type="protein sequence ID" value="BBI41169.1"/>
    <property type="molecule type" value="Genomic_DNA"/>
</dbReference>
<evidence type="ECO:0000256" key="1">
    <source>
        <dbReference type="ARBA" id="ARBA00023128"/>
    </source>
</evidence>
<geneLocation type="mitochondrion" evidence="3"/>
<accession>A0A4P2VP35</accession>
<comment type="similarity">
    <text evidence="2">Belongs to the complex I subunit 6 family.</text>
</comment>
<dbReference type="InterPro" id="IPR001457">
    <property type="entry name" value="NADH_UbQ/plastoQ_OxRdtase_su6"/>
</dbReference>
<dbReference type="GO" id="GO:0008137">
    <property type="term" value="F:NADH dehydrogenase (ubiquinone) activity"/>
    <property type="evidence" value="ECO:0007669"/>
    <property type="project" value="UniProtKB-UniRule"/>
</dbReference>
<evidence type="ECO:0000313" key="3">
    <source>
        <dbReference type="EMBL" id="BBI41169.1"/>
    </source>
</evidence>
<comment type="function">
    <text evidence="2">Core subunit of the mitochondrial membrane respiratory chain NADH dehydrogenase (Complex I) which catalyzes electron transfer from NADH through the respiratory chain, using ubiquinone as an electron acceptor. Essential for the catalytic activity and assembly of complex I.</text>
</comment>
<keyword evidence="2" id="KW-1133">Transmembrane helix</keyword>
<feature type="transmembrane region" description="Helical" evidence="2">
    <location>
        <begin position="41"/>
        <end position="62"/>
    </location>
</feature>
<keyword evidence="2" id="KW-0813">Transport</keyword>
<keyword evidence="2" id="KW-1278">Translocase</keyword>
<dbReference type="AlphaFoldDB" id="A0A4P2VP35"/>
<keyword evidence="2" id="KW-0812">Transmembrane</keyword>
<keyword evidence="2" id="KW-0249">Electron transport</keyword>
<evidence type="ECO:0000256" key="2">
    <source>
        <dbReference type="RuleBase" id="RU004430"/>
    </source>
</evidence>
<feature type="transmembrane region" description="Helical" evidence="2">
    <location>
        <begin position="227"/>
        <end position="250"/>
    </location>
</feature>
<keyword evidence="2" id="KW-0679">Respiratory chain</keyword>
<name>A0A4P2VP35_MONPU</name>
<sequence length="258" mass="28400">MILFHDSINNGFNLGLIDIIYLISILCGVCTIVYKNPIVSVLFLIGLFASVASILILVGFNFIGLSYILVYVGAVSILFLFILMLINIRISELLNETNNDLPLAVLTVLLFYYIVVQVLPSNLTDNTIISKISNLLSNAKDTQIDKVYNSIPSDSILNKLSVSNDIISDKSEDIILDKSNAFSLDSELVNIADLKEEISYASGKSWDSSLLDITNISSIGNVMYTSYSIWLIIVSIVLLLAMVGAIVITISQKNKKYV</sequence>
<proteinExistence type="inferred from homology"/>
<protein>
    <recommendedName>
        <fullName evidence="2">NADH-ubiquinone oxidoreductase chain 6</fullName>
        <ecNumber evidence="2">7.1.1.2</ecNumber>
    </recommendedName>
</protein>
<feature type="transmembrane region" description="Helical" evidence="2">
    <location>
        <begin position="68"/>
        <end position="88"/>
    </location>
</feature>
<dbReference type="InterPro" id="IPR042106">
    <property type="entry name" value="Nuo/plastoQ_OxRdtase_6_NuoJ"/>
</dbReference>
<dbReference type="PANTHER" id="PTHR33269:SF17">
    <property type="entry name" value="NADH-UBIQUINONE OXIDOREDUCTASE CHAIN 6"/>
    <property type="match status" value="1"/>
</dbReference>
<comment type="subcellular location">
    <subcellularLocation>
        <location evidence="2">Mitochondrion membrane</location>
        <topology evidence="2">Multi-pass membrane protein</topology>
    </subcellularLocation>
</comment>
<reference evidence="3 4" key="1">
    <citation type="submission" date="2019-02" db="EMBL/GenBank/DDBJ databases">
        <title>Whole genome sequence of Monascus purpureus GB-01, an industrial strain for food colorant production.</title>
        <authorList>
            <person name="Kumagai S."/>
            <person name="Tsukahara M."/>
            <person name="Katayama N."/>
            <person name="Yaoi K."/>
            <person name="Aburatani S."/>
            <person name="Ohdan K."/>
            <person name="Fujimori K.E."/>
        </authorList>
    </citation>
    <scope>NUCLEOTIDE SEQUENCE [LARGE SCALE GENOMIC DNA]</scope>
    <source>
        <strain evidence="3 4">GB-01</strain>
    </source>
</reference>
<dbReference type="PANTHER" id="PTHR33269">
    <property type="entry name" value="NADH-UBIQUINONE OXIDOREDUCTASE CHAIN 6"/>
    <property type="match status" value="1"/>
</dbReference>
<keyword evidence="2" id="KW-0520">NAD</keyword>
<comment type="catalytic activity">
    <reaction evidence="2">
        <text>a ubiquinone + NADH + 5 H(+)(in) = a ubiquinol + NAD(+) + 4 H(+)(out)</text>
        <dbReference type="Rhea" id="RHEA:29091"/>
        <dbReference type="Rhea" id="RHEA-COMP:9565"/>
        <dbReference type="Rhea" id="RHEA-COMP:9566"/>
        <dbReference type="ChEBI" id="CHEBI:15378"/>
        <dbReference type="ChEBI" id="CHEBI:16389"/>
        <dbReference type="ChEBI" id="CHEBI:17976"/>
        <dbReference type="ChEBI" id="CHEBI:57540"/>
        <dbReference type="ChEBI" id="CHEBI:57945"/>
        <dbReference type="EC" id="7.1.1.2"/>
    </reaction>
</comment>
<feature type="transmembrane region" description="Helical" evidence="2">
    <location>
        <begin position="100"/>
        <end position="119"/>
    </location>
</feature>
<gene>
    <name evidence="3" type="primary">nad6</name>
</gene>
<keyword evidence="2" id="KW-0830">Ubiquinone</keyword>
<feature type="transmembrane region" description="Helical" evidence="2">
    <location>
        <begin position="12"/>
        <end position="34"/>
    </location>
</feature>
<dbReference type="Gene3D" id="1.20.120.1200">
    <property type="entry name" value="NADH-ubiquinone/plastoquinone oxidoreductase chain 6, subunit NuoJ"/>
    <property type="match status" value="1"/>
</dbReference>
<dbReference type="GO" id="GO:0031966">
    <property type="term" value="C:mitochondrial membrane"/>
    <property type="evidence" value="ECO:0007669"/>
    <property type="project" value="UniProtKB-SubCell"/>
</dbReference>
<dbReference type="Pfam" id="PF00499">
    <property type="entry name" value="Oxidored_q3"/>
    <property type="match status" value="1"/>
</dbReference>
<dbReference type="Proteomes" id="UP000294459">
    <property type="component" value="Mitochondrion MT"/>
</dbReference>